<dbReference type="Proteomes" id="UP000293638">
    <property type="component" value="Unassembled WGS sequence"/>
</dbReference>
<reference evidence="2 3" key="1">
    <citation type="submission" date="2019-02" db="EMBL/GenBank/DDBJ databases">
        <title>Genomic Encyclopedia of Type Strains, Phase IV (KMG-IV): sequencing the most valuable type-strain genomes for metagenomic binning, comparative biology and taxonomic classification.</title>
        <authorList>
            <person name="Goeker M."/>
        </authorList>
    </citation>
    <scope>NUCLEOTIDE SEQUENCE [LARGE SCALE GENOMIC DNA]</scope>
    <source>
        <strain evidence="2 3">DSM 45622</strain>
    </source>
</reference>
<feature type="transmembrane region" description="Helical" evidence="1">
    <location>
        <begin position="63"/>
        <end position="82"/>
    </location>
</feature>
<proteinExistence type="predicted"/>
<keyword evidence="3" id="KW-1185">Reference proteome</keyword>
<accession>A0A4Q7NRB5</accession>
<dbReference type="OrthoDB" id="8479889at2"/>
<feature type="transmembrane region" description="Helical" evidence="1">
    <location>
        <begin position="37"/>
        <end position="57"/>
    </location>
</feature>
<evidence type="ECO:0000313" key="3">
    <source>
        <dbReference type="Proteomes" id="UP000293638"/>
    </source>
</evidence>
<protein>
    <submittedName>
        <fullName evidence="2">Uncharacterized protein DUF4191</fullName>
    </submittedName>
</protein>
<evidence type="ECO:0000313" key="2">
    <source>
        <dbReference type="EMBL" id="RZS89597.1"/>
    </source>
</evidence>
<keyword evidence="1" id="KW-0472">Membrane</keyword>
<dbReference type="Pfam" id="PF13829">
    <property type="entry name" value="DUF4191"/>
    <property type="match status" value="1"/>
</dbReference>
<dbReference type="EMBL" id="SGXD01000002">
    <property type="protein sequence ID" value="RZS89597.1"/>
    <property type="molecule type" value="Genomic_DNA"/>
</dbReference>
<dbReference type="RefSeq" id="WP_130492189.1">
    <property type="nucleotide sequence ID" value="NZ_SGXD01000002.1"/>
</dbReference>
<comment type="caution">
    <text evidence="2">The sequence shown here is derived from an EMBL/GenBank/DDBJ whole genome shotgun (WGS) entry which is preliminary data.</text>
</comment>
<gene>
    <name evidence="2" type="ORF">EV189_1365</name>
</gene>
<organism evidence="2 3">
    <name type="scientific">Motilibacter rhizosphaerae</name>
    <dbReference type="NCBI Taxonomy" id="598652"/>
    <lineage>
        <taxon>Bacteria</taxon>
        <taxon>Bacillati</taxon>
        <taxon>Actinomycetota</taxon>
        <taxon>Actinomycetes</taxon>
        <taxon>Motilibacterales</taxon>
        <taxon>Motilibacteraceae</taxon>
        <taxon>Motilibacter</taxon>
    </lineage>
</organism>
<keyword evidence="1" id="KW-1133">Transmembrane helix</keyword>
<sequence>MARAKDDTPPKPRKQRFATLRQIGQAYSLTSKNDKQLPLWLAGTFLLVLAVFVVIGALIGHPYYLGFIGILFGLLATMVVFGRRAQRAAYGSIEGQVGAAAAVLDSLKRGWTVTPGIAATRQQDIVHRAVGRPGIVLVGEGSPARLAGLLAQERKKLGRVVPDVPVHDFQVGKEQGQLSLQEFQRTLAKLPKVIPSAQIDTIDKRLVALGTLAQQLPKGPLPKGMRPPRQMR</sequence>
<evidence type="ECO:0000256" key="1">
    <source>
        <dbReference type="SAM" id="Phobius"/>
    </source>
</evidence>
<dbReference type="InterPro" id="IPR025445">
    <property type="entry name" value="DUF4191"/>
</dbReference>
<keyword evidence="1" id="KW-0812">Transmembrane</keyword>
<name>A0A4Q7NRB5_9ACTN</name>
<dbReference type="AlphaFoldDB" id="A0A4Q7NRB5"/>